<dbReference type="HOGENOM" id="CLU_753697_0_0_0"/>
<dbReference type="InterPro" id="IPR013320">
    <property type="entry name" value="ConA-like_dom_sf"/>
</dbReference>
<gene>
    <name evidence="1" type="ORF">DSM3645_00185</name>
</gene>
<dbReference type="RefSeq" id="WP_002649927.1">
    <property type="nucleotide sequence ID" value="NZ_AANZ01000002.1"/>
</dbReference>
<dbReference type="Proteomes" id="UP000004358">
    <property type="component" value="Unassembled WGS sequence"/>
</dbReference>
<dbReference type="SUPFAM" id="SSF49899">
    <property type="entry name" value="Concanavalin A-like lectins/glucanases"/>
    <property type="match status" value="1"/>
</dbReference>
<dbReference type="AlphaFoldDB" id="A3ZMB6"/>
<evidence type="ECO:0000313" key="1">
    <source>
        <dbReference type="EMBL" id="EAQ82085.1"/>
    </source>
</evidence>
<dbReference type="STRING" id="314230.DSM3645_00185"/>
<comment type="caution">
    <text evidence="1">The sequence shown here is derived from an EMBL/GenBank/DDBJ whole genome shotgun (WGS) entry which is preliminary data.</text>
</comment>
<organism evidence="1 2">
    <name type="scientific">Blastopirellula marina DSM 3645</name>
    <dbReference type="NCBI Taxonomy" id="314230"/>
    <lineage>
        <taxon>Bacteria</taxon>
        <taxon>Pseudomonadati</taxon>
        <taxon>Planctomycetota</taxon>
        <taxon>Planctomycetia</taxon>
        <taxon>Pirellulales</taxon>
        <taxon>Pirellulaceae</taxon>
        <taxon>Blastopirellula</taxon>
    </lineage>
</organism>
<protein>
    <recommendedName>
        <fullName evidence="3">GH16 domain-containing protein</fullName>
    </recommendedName>
</protein>
<proteinExistence type="predicted"/>
<evidence type="ECO:0000313" key="2">
    <source>
        <dbReference type="Proteomes" id="UP000004358"/>
    </source>
</evidence>
<dbReference type="OrthoDB" id="9809583at2"/>
<name>A3ZMB6_9BACT</name>
<accession>A3ZMB6</accession>
<reference evidence="1 2" key="1">
    <citation type="submission" date="2006-02" db="EMBL/GenBank/DDBJ databases">
        <authorList>
            <person name="Amann R."/>
            <person name="Ferriera S."/>
            <person name="Johnson J."/>
            <person name="Kravitz S."/>
            <person name="Halpern A."/>
            <person name="Remington K."/>
            <person name="Beeson K."/>
            <person name="Tran B."/>
            <person name="Rogers Y.-H."/>
            <person name="Friedman R."/>
            <person name="Venter J.C."/>
        </authorList>
    </citation>
    <scope>NUCLEOTIDE SEQUENCE [LARGE SCALE GENOMIC DNA]</scope>
    <source>
        <strain evidence="1 2">DSM 3645</strain>
    </source>
</reference>
<sequence length="367" mass="41259">MSICAALKLSAAELPSSLPAPPGQARLVFSEDWQAGAIDPMKWYVLRKKWGNGNHGVVPENVAIEQDLIDGEQKNVLVCTAHGDQYAGDVIGMWGRKDRVGGVIVSKPFFASGRIEIVAKVGDDKPHDGGPKNPREPRGAIPAMWTYGYRWVHASDEPLAEFQPDKPMYNPHMKAYGLGANEYWSELDFPEFGKGGDFSQAMYNTFCQNRHEPLLFDVSHVIDGKYHTYVTEWRTKLQELPSVTDKMVAEQDGFFWIQDKSIPFDDYLGNPLKRLGPDRYALYTGDYAVHYLDGQKIAENHRFVPAMAAQLNLGVWLPDWAGPAPWKTAAIKFASVKVWQYDDPGDVRGVIVDDLKNNMDEQGREIR</sequence>
<dbReference type="CDD" id="cd00413">
    <property type="entry name" value="Glyco_hydrolase_16"/>
    <property type="match status" value="1"/>
</dbReference>
<dbReference type="EMBL" id="AANZ01000002">
    <property type="protein sequence ID" value="EAQ82085.1"/>
    <property type="molecule type" value="Genomic_DNA"/>
</dbReference>
<dbReference type="Gene3D" id="2.60.120.200">
    <property type="match status" value="2"/>
</dbReference>
<evidence type="ECO:0008006" key="3">
    <source>
        <dbReference type="Google" id="ProtNLM"/>
    </source>
</evidence>